<keyword evidence="1" id="KW-1133">Transmembrane helix</keyword>
<dbReference type="EMBL" id="CM029051">
    <property type="protein sequence ID" value="KAG2563719.1"/>
    <property type="molecule type" value="Genomic_DNA"/>
</dbReference>
<name>A0A8T0PTA0_PANVG</name>
<accession>A0A8T0PTA0</accession>
<keyword evidence="1" id="KW-0812">Transmembrane</keyword>
<organism evidence="2 3">
    <name type="scientific">Panicum virgatum</name>
    <name type="common">Blackwell switchgrass</name>
    <dbReference type="NCBI Taxonomy" id="38727"/>
    <lineage>
        <taxon>Eukaryota</taxon>
        <taxon>Viridiplantae</taxon>
        <taxon>Streptophyta</taxon>
        <taxon>Embryophyta</taxon>
        <taxon>Tracheophyta</taxon>
        <taxon>Spermatophyta</taxon>
        <taxon>Magnoliopsida</taxon>
        <taxon>Liliopsida</taxon>
        <taxon>Poales</taxon>
        <taxon>Poaceae</taxon>
        <taxon>PACMAD clade</taxon>
        <taxon>Panicoideae</taxon>
        <taxon>Panicodae</taxon>
        <taxon>Paniceae</taxon>
        <taxon>Panicinae</taxon>
        <taxon>Panicum</taxon>
        <taxon>Panicum sect. Hiantes</taxon>
    </lineage>
</organism>
<reference evidence="2" key="1">
    <citation type="submission" date="2020-05" db="EMBL/GenBank/DDBJ databases">
        <title>WGS assembly of Panicum virgatum.</title>
        <authorList>
            <person name="Lovell J.T."/>
            <person name="Jenkins J."/>
            <person name="Shu S."/>
            <person name="Juenger T.E."/>
            <person name="Schmutz J."/>
        </authorList>
    </citation>
    <scope>NUCLEOTIDE SEQUENCE</scope>
    <source>
        <strain evidence="2">AP13</strain>
    </source>
</reference>
<proteinExistence type="predicted"/>
<comment type="caution">
    <text evidence="2">The sequence shown here is derived from an EMBL/GenBank/DDBJ whole genome shotgun (WGS) entry which is preliminary data.</text>
</comment>
<gene>
    <name evidence="2" type="ORF">PVAP13_8KG317618</name>
</gene>
<feature type="transmembrane region" description="Helical" evidence="1">
    <location>
        <begin position="12"/>
        <end position="32"/>
    </location>
</feature>
<evidence type="ECO:0000256" key="1">
    <source>
        <dbReference type="SAM" id="Phobius"/>
    </source>
</evidence>
<keyword evidence="1" id="KW-0472">Membrane</keyword>
<protein>
    <submittedName>
        <fullName evidence="2">Uncharacterized protein</fullName>
    </submittedName>
</protein>
<dbReference type="Proteomes" id="UP000823388">
    <property type="component" value="Chromosome 8K"/>
</dbReference>
<dbReference type="PANTHER" id="PTHR33116:SF78">
    <property type="entry name" value="OS12G0587133 PROTEIN"/>
    <property type="match status" value="1"/>
</dbReference>
<evidence type="ECO:0000313" key="3">
    <source>
        <dbReference type="Proteomes" id="UP000823388"/>
    </source>
</evidence>
<sequence length="239" mass="26925">MTRAGRVVQVQFVLTSMVVYQLMATGLPTWALKAIDKIRRGFLWRGRKEAQGGHCLIAWPKVCRARELGGLGISDLKLLGYALRVRWPWLKKTEPNKPWASLPLQVSKEIECLLVIAVTTTVGNGASTLFWKDNWLNGKSIQVIAPEVAALVPKRRANKRIVLEALTNQRWPEDIQGQLSIDAVMEYLVLWDLIEGVVLQQDSPDQHIWRLSSSGQYTAKSAYDALFQGAISFAPYERI</sequence>
<evidence type="ECO:0000313" key="2">
    <source>
        <dbReference type="EMBL" id="KAG2563719.1"/>
    </source>
</evidence>
<dbReference type="PANTHER" id="PTHR33116">
    <property type="entry name" value="REVERSE TRANSCRIPTASE ZINC-BINDING DOMAIN-CONTAINING PROTEIN-RELATED-RELATED"/>
    <property type="match status" value="1"/>
</dbReference>
<dbReference type="AlphaFoldDB" id="A0A8T0PTA0"/>
<keyword evidence="3" id="KW-1185">Reference proteome</keyword>